<feature type="transmembrane region" description="Helical" evidence="1">
    <location>
        <begin position="89"/>
        <end position="112"/>
    </location>
</feature>
<dbReference type="PANTHER" id="PTHR39430">
    <property type="entry name" value="MEMBRANE-ASSOCIATED PROTEASE-RELATED"/>
    <property type="match status" value="1"/>
</dbReference>
<keyword evidence="1" id="KW-0812">Transmembrane</keyword>
<sequence>MYVITTTVIGMVGIIIILIISWLLLWILERKNLNVLGLVPTKNRLGNLCVGFFMAGLLCAVYHYIKVAAVHNFWMLNPKLSGANLINSTWWIIKSVLFEELLFRGALLYIMIKKLGSRWGCLLSAGAFGVYHWFSYGLFGNPIQMLTILLMTGLFGWVLAKAYDVTKSLYLPIAFHLGWNVVNILLFSNGPLGAQLLVRANDNQAQGLVSLLIFLFQMLALPIFGYLYIRKYGHTWS</sequence>
<feature type="transmembrane region" description="Helical" evidence="1">
    <location>
        <begin position="208"/>
        <end position="229"/>
    </location>
</feature>
<feature type="transmembrane region" description="Helical" evidence="1">
    <location>
        <begin position="142"/>
        <end position="160"/>
    </location>
</feature>
<keyword evidence="4" id="KW-1185">Reference proteome</keyword>
<gene>
    <name evidence="3" type="ORF">DFQ12_4064</name>
</gene>
<dbReference type="InterPro" id="IPR003675">
    <property type="entry name" value="Rce1/LyrA-like_dom"/>
</dbReference>
<protein>
    <recommendedName>
        <fullName evidence="2">CAAX prenyl protease 2/Lysostaphin resistance protein A-like domain-containing protein</fullName>
    </recommendedName>
</protein>
<dbReference type="PANTHER" id="PTHR39430:SF1">
    <property type="entry name" value="PROTEASE"/>
    <property type="match status" value="1"/>
</dbReference>
<dbReference type="Proteomes" id="UP000286246">
    <property type="component" value="Unassembled WGS sequence"/>
</dbReference>
<accession>A0A420AR28</accession>
<feature type="transmembrane region" description="Helical" evidence="1">
    <location>
        <begin position="169"/>
        <end position="188"/>
    </location>
</feature>
<reference evidence="3 4" key="1">
    <citation type="submission" date="2018-09" db="EMBL/GenBank/DDBJ databases">
        <title>Genomic Encyclopedia of Type Strains, Phase III (KMG-III): the genomes of soil and plant-associated and newly described type strains.</title>
        <authorList>
            <person name="Whitman W."/>
        </authorList>
    </citation>
    <scope>NUCLEOTIDE SEQUENCE [LARGE SCALE GENOMIC DNA]</scope>
    <source>
        <strain evidence="3 4">CECT 7938</strain>
    </source>
</reference>
<evidence type="ECO:0000259" key="2">
    <source>
        <dbReference type="Pfam" id="PF02517"/>
    </source>
</evidence>
<keyword evidence="1" id="KW-1133">Transmembrane helix</keyword>
<organism evidence="3 4">
    <name type="scientific">Sphingobacterium detergens</name>
    <dbReference type="NCBI Taxonomy" id="1145106"/>
    <lineage>
        <taxon>Bacteria</taxon>
        <taxon>Pseudomonadati</taxon>
        <taxon>Bacteroidota</taxon>
        <taxon>Sphingobacteriia</taxon>
        <taxon>Sphingobacteriales</taxon>
        <taxon>Sphingobacteriaceae</taxon>
        <taxon>Sphingobacterium</taxon>
    </lineage>
</organism>
<feature type="transmembrane region" description="Helical" evidence="1">
    <location>
        <begin position="6"/>
        <end position="28"/>
    </location>
</feature>
<proteinExistence type="predicted"/>
<evidence type="ECO:0000313" key="3">
    <source>
        <dbReference type="EMBL" id="RKE46906.1"/>
    </source>
</evidence>
<feature type="domain" description="CAAX prenyl protease 2/Lysostaphin resistance protein A-like" evidence="2">
    <location>
        <begin position="90"/>
        <end position="182"/>
    </location>
</feature>
<dbReference type="GO" id="GO:0004175">
    <property type="term" value="F:endopeptidase activity"/>
    <property type="evidence" value="ECO:0007669"/>
    <property type="project" value="UniProtKB-ARBA"/>
</dbReference>
<name>A0A420AR28_SPHD1</name>
<dbReference type="Pfam" id="PF02517">
    <property type="entry name" value="Rce1-like"/>
    <property type="match status" value="1"/>
</dbReference>
<comment type="caution">
    <text evidence="3">The sequence shown here is derived from an EMBL/GenBank/DDBJ whole genome shotgun (WGS) entry which is preliminary data.</text>
</comment>
<feature type="transmembrane region" description="Helical" evidence="1">
    <location>
        <begin position="48"/>
        <end position="69"/>
    </location>
</feature>
<dbReference type="AlphaFoldDB" id="A0A420AR28"/>
<dbReference type="GO" id="GO:0080120">
    <property type="term" value="P:CAAX-box protein maturation"/>
    <property type="evidence" value="ECO:0007669"/>
    <property type="project" value="UniProtKB-ARBA"/>
</dbReference>
<evidence type="ECO:0000313" key="4">
    <source>
        <dbReference type="Proteomes" id="UP000286246"/>
    </source>
</evidence>
<keyword evidence="1" id="KW-0472">Membrane</keyword>
<dbReference type="EMBL" id="RAPY01000004">
    <property type="protein sequence ID" value="RKE46906.1"/>
    <property type="molecule type" value="Genomic_DNA"/>
</dbReference>
<feature type="transmembrane region" description="Helical" evidence="1">
    <location>
        <begin position="119"/>
        <end position="136"/>
    </location>
</feature>
<evidence type="ECO:0000256" key="1">
    <source>
        <dbReference type="SAM" id="Phobius"/>
    </source>
</evidence>